<dbReference type="AlphaFoldDB" id="A0A090YVK7"/>
<evidence type="ECO:0000313" key="7">
    <source>
        <dbReference type="EMBL" id="KFN02445.1"/>
    </source>
</evidence>
<dbReference type="GO" id="GO:0004252">
    <property type="term" value="F:serine-type endopeptidase activity"/>
    <property type="evidence" value="ECO:0007669"/>
    <property type="project" value="UniProtKB-UniRule"/>
</dbReference>
<comment type="caution">
    <text evidence="7">The sequence shown here is derived from an EMBL/GenBank/DDBJ whole genome shotgun (WGS) entry which is preliminary data.</text>
</comment>
<evidence type="ECO:0000313" key="8">
    <source>
        <dbReference type="EMBL" id="RFT66009.1"/>
    </source>
</evidence>
<protein>
    <recommendedName>
        <fullName evidence="5">Signal peptidase I</fullName>
        <ecNumber evidence="5">3.4.21.89</ecNumber>
    </recommendedName>
</protein>
<dbReference type="SUPFAM" id="SSF51306">
    <property type="entry name" value="LexA/Signal peptidase"/>
    <property type="match status" value="1"/>
</dbReference>
<dbReference type="PATRIC" id="fig|1405.8.peg.3849"/>
<dbReference type="Proteomes" id="UP000264294">
    <property type="component" value="Unassembled WGS sequence"/>
</dbReference>
<dbReference type="Proteomes" id="UP000029389">
    <property type="component" value="Unassembled WGS sequence"/>
</dbReference>
<keyword evidence="10" id="KW-1185">Reference proteome</keyword>
<dbReference type="RefSeq" id="WP_042982571.1">
    <property type="nucleotide sequence ID" value="NZ_JMQC01000008.1"/>
</dbReference>
<evidence type="ECO:0000256" key="5">
    <source>
        <dbReference type="NCBIfam" id="TIGR02228"/>
    </source>
</evidence>
<dbReference type="EC" id="3.4.21.89" evidence="5"/>
<evidence type="ECO:0000256" key="1">
    <source>
        <dbReference type="ARBA" id="ARBA00004370"/>
    </source>
</evidence>
<evidence type="ECO:0000256" key="4">
    <source>
        <dbReference type="ARBA" id="ARBA00023136"/>
    </source>
</evidence>
<dbReference type="PRINTS" id="PR00728">
    <property type="entry name" value="SIGNALPTASE"/>
</dbReference>
<dbReference type="NCBIfam" id="TIGR02228">
    <property type="entry name" value="sigpep_I_arch"/>
    <property type="match status" value="1"/>
</dbReference>
<feature type="transmembrane region" description="Helical" evidence="6">
    <location>
        <begin position="150"/>
        <end position="173"/>
    </location>
</feature>
<reference evidence="7 9" key="1">
    <citation type="submission" date="2014-04" db="EMBL/GenBank/DDBJ databases">
        <authorList>
            <person name="Bishop-Lilly K.A."/>
            <person name="Broomall S.M."/>
            <person name="Chain P.S."/>
            <person name="Chertkov O."/>
            <person name="Coyne S.R."/>
            <person name="Daligault H.E."/>
            <person name="Davenport K.W."/>
            <person name="Erkkila T."/>
            <person name="Frey K.G."/>
            <person name="Gibbons H.S."/>
            <person name="Gu W."/>
            <person name="Jaissle J."/>
            <person name="Johnson S.L."/>
            <person name="Koroleva G.I."/>
            <person name="Ladner J.T."/>
            <person name="Lo C.-C."/>
            <person name="Minogue T.D."/>
            <person name="Munk C."/>
            <person name="Palacios G.F."/>
            <person name="Redden C.L."/>
            <person name="Rosenzweig C.N."/>
            <person name="Scholz M.B."/>
            <person name="Teshima H."/>
            <person name="Xu Y."/>
        </authorList>
    </citation>
    <scope>NUCLEOTIDE SEQUENCE [LARGE SCALE GENOMIC DNA]</scope>
    <source>
        <strain evidence="7 9">BHP</strain>
    </source>
</reference>
<dbReference type="InterPro" id="IPR036286">
    <property type="entry name" value="LexA/Signal_pep-like_sf"/>
</dbReference>
<dbReference type="InterPro" id="IPR001733">
    <property type="entry name" value="Peptidase_S26B"/>
</dbReference>
<dbReference type="NCBIfam" id="NF046067">
    <property type="entry name" value="SigPepSipWBacil"/>
    <property type="match status" value="1"/>
</dbReference>
<dbReference type="CDD" id="cd06530">
    <property type="entry name" value="S26_SPase_I"/>
    <property type="match status" value="1"/>
</dbReference>
<sequence length="191" mass="20639">MKLVWKIISNIISFVLFTVMVCLAFVVISSKASGGDPTLMGYQFKTVLSGSMEPTFLTGSVIAIEPTKDGSKYQKGDVITFKEKDNKIITHRIIGVKDINGKVMYETKGDNNNGPDLEPVLAGNVVGKYANITVPYVGYLLNYANSKAGAALLLIIPGVFLLGYSAVSIFSAMRSIDDDKKNKSSKAEQSV</sequence>
<dbReference type="InterPro" id="IPR019533">
    <property type="entry name" value="Peptidase_S26"/>
</dbReference>
<name>A0A090YVK7_9BACI</name>
<dbReference type="EMBL" id="JMQC01000008">
    <property type="protein sequence ID" value="KFN02445.1"/>
    <property type="molecule type" value="Genomic_DNA"/>
</dbReference>
<comment type="subcellular location">
    <subcellularLocation>
        <location evidence="1">Membrane</location>
    </subcellularLocation>
</comment>
<proteinExistence type="predicted"/>
<evidence type="ECO:0000313" key="10">
    <source>
        <dbReference type="Proteomes" id="UP000264294"/>
    </source>
</evidence>
<keyword evidence="4 6" id="KW-0472">Membrane</keyword>
<keyword evidence="7" id="KW-0378">Hydrolase</keyword>
<dbReference type="PANTHER" id="PTHR10806:SF6">
    <property type="entry name" value="SIGNAL PEPTIDASE COMPLEX CATALYTIC SUBUNIT SEC11"/>
    <property type="match status" value="1"/>
</dbReference>
<evidence type="ECO:0000256" key="3">
    <source>
        <dbReference type="ARBA" id="ARBA00022989"/>
    </source>
</evidence>
<dbReference type="GO" id="GO:0016020">
    <property type="term" value="C:membrane"/>
    <property type="evidence" value="ECO:0007669"/>
    <property type="project" value="UniProtKB-SubCell"/>
</dbReference>
<dbReference type="EMBL" id="QVOD01000018">
    <property type="protein sequence ID" value="RFT66009.1"/>
    <property type="molecule type" value="Genomic_DNA"/>
</dbReference>
<evidence type="ECO:0000313" key="9">
    <source>
        <dbReference type="Proteomes" id="UP000029389"/>
    </source>
</evidence>
<organism evidence="7 9">
    <name type="scientific">Bacillus clarus</name>
    <dbReference type="NCBI Taxonomy" id="2338372"/>
    <lineage>
        <taxon>Bacteria</taxon>
        <taxon>Bacillati</taxon>
        <taxon>Bacillota</taxon>
        <taxon>Bacilli</taxon>
        <taxon>Bacillales</taxon>
        <taxon>Bacillaceae</taxon>
        <taxon>Bacillus</taxon>
        <taxon>Bacillus cereus group</taxon>
    </lineage>
</organism>
<keyword evidence="3 6" id="KW-1133">Transmembrane helix</keyword>
<dbReference type="PANTHER" id="PTHR10806">
    <property type="entry name" value="SIGNAL PEPTIDASE COMPLEX CATALYTIC SUBUNIT SEC11"/>
    <property type="match status" value="1"/>
</dbReference>
<accession>A0A090YVK7</accession>
<feature type="transmembrane region" description="Helical" evidence="6">
    <location>
        <begin position="7"/>
        <end position="28"/>
    </location>
</feature>
<dbReference type="STRING" id="1405.B7492_07075"/>
<dbReference type="FunFam" id="2.10.109.10:FF:000011">
    <property type="entry name" value="Signal peptidase I W"/>
    <property type="match status" value="1"/>
</dbReference>
<dbReference type="GO" id="GO:0009003">
    <property type="term" value="F:signal peptidase activity"/>
    <property type="evidence" value="ECO:0007669"/>
    <property type="project" value="UniProtKB-EC"/>
</dbReference>
<keyword evidence="2 6" id="KW-0812">Transmembrane</keyword>
<reference evidence="8 10" key="2">
    <citation type="submission" date="2018-08" db="EMBL/GenBank/DDBJ databases">
        <title>Bacillus clarus sp. nov. strain PS00077A.</title>
        <authorList>
            <person name="Mendez Acevedo M."/>
            <person name="Carroll L."/>
            <person name="Mukherjee M."/>
            <person name="Wiedmann M."/>
            <person name="Kovac J."/>
        </authorList>
    </citation>
    <scope>NUCLEOTIDE SEQUENCE [LARGE SCALE GENOMIC DNA]</scope>
    <source>
        <strain evidence="8 10">PS00077A</strain>
    </source>
</reference>
<gene>
    <name evidence="8" type="ORF">D0U04_15740</name>
    <name evidence="7" type="ORF">DJ93_3742</name>
</gene>
<evidence type="ECO:0000256" key="2">
    <source>
        <dbReference type="ARBA" id="ARBA00022692"/>
    </source>
</evidence>
<evidence type="ECO:0000256" key="6">
    <source>
        <dbReference type="SAM" id="Phobius"/>
    </source>
</evidence>
<dbReference type="GO" id="GO:0006465">
    <property type="term" value="P:signal peptide processing"/>
    <property type="evidence" value="ECO:0007669"/>
    <property type="project" value="UniProtKB-UniRule"/>
</dbReference>
<dbReference type="Gene3D" id="2.10.109.10">
    <property type="entry name" value="Umud Fragment, subunit A"/>
    <property type="match status" value="1"/>
</dbReference>